<evidence type="ECO:0000313" key="1">
    <source>
        <dbReference type="EMBL" id="SIR72552.1"/>
    </source>
</evidence>
<dbReference type="Proteomes" id="UP000186914">
    <property type="component" value="Unassembled WGS sequence"/>
</dbReference>
<keyword evidence="2" id="KW-1185">Reference proteome</keyword>
<gene>
    <name evidence="1" type="ORF">SAMN05421858_3446</name>
</gene>
<sequence length="205" mass="22927">MKFALRGVIPRKRYETQNINHWGEHITQSSHRILIVNYSHVPRSGLPSPHLLRWELPVSVSERAETISTASTRTEFSCGPSEPLVLRTVPDSAGDFPLQVVRSVPLLPDGHSTTTSDARFLSRLNTGRIAVSVLLPYSTARVVRLWRTVKVTKDGGRIPSLLARVARSLRKGAYPPAFQLNKALSLLVSEYRTHRLFCVARISIV</sequence>
<name>A0A1N7D9R1_9EURY</name>
<protein>
    <submittedName>
        <fullName evidence="1">Uncharacterized protein</fullName>
    </submittedName>
</protein>
<reference evidence="2" key="1">
    <citation type="submission" date="2017-01" db="EMBL/GenBank/DDBJ databases">
        <authorList>
            <person name="Varghese N."/>
            <person name="Submissions S."/>
        </authorList>
    </citation>
    <scope>NUCLEOTIDE SEQUENCE [LARGE SCALE GENOMIC DNA]</scope>
    <source>
        <strain evidence="2">CGMCC 1.7737</strain>
    </source>
</reference>
<dbReference type="EMBL" id="FTNO01000004">
    <property type="protein sequence ID" value="SIR72552.1"/>
    <property type="molecule type" value="Genomic_DNA"/>
</dbReference>
<evidence type="ECO:0000313" key="2">
    <source>
        <dbReference type="Proteomes" id="UP000186914"/>
    </source>
</evidence>
<dbReference type="AlphaFoldDB" id="A0A1N7D9R1"/>
<proteinExistence type="predicted"/>
<organism evidence="1 2">
    <name type="scientific">Haladaptatus litoreus</name>
    <dbReference type="NCBI Taxonomy" id="553468"/>
    <lineage>
        <taxon>Archaea</taxon>
        <taxon>Methanobacteriati</taxon>
        <taxon>Methanobacteriota</taxon>
        <taxon>Stenosarchaea group</taxon>
        <taxon>Halobacteria</taxon>
        <taxon>Halobacteriales</taxon>
        <taxon>Haladaptataceae</taxon>
        <taxon>Haladaptatus</taxon>
    </lineage>
</organism>
<accession>A0A1N7D9R1</accession>